<dbReference type="InterPro" id="IPR013325">
    <property type="entry name" value="RNA_pol_sigma_r2"/>
</dbReference>
<keyword evidence="1 5" id="KW-0805">Transcription regulation</keyword>
<accession>A0A0R2QMY1</accession>
<keyword evidence="3 5" id="KW-0238">DNA-binding</keyword>
<dbReference type="InterPro" id="IPR000943">
    <property type="entry name" value="RNA_pol_sigma70"/>
</dbReference>
<evidence type="ECO:0000256" key="2">
    <source>
        <dbReference type="ARBA" id="ARBA00023082"/>
    </source>
</evidence>
<dbReference type="Pfam" id="PF04542">
    <property type="entry name" value="Sigma70_r2"/>
    <property type="match status" value="1"/>
</dbReference>
<evidence type="ECO:0000313" key="9">
    <source>
        <dbReference type="Proteomes" id="UP000051017"/>
    </source>
</evidence>
<comment type="function">
    <text evidence="5">Sigma factors are initiation factors that promote the attachment of RNA polymerase to specific initiation sites and are then released.</text>
</comment>
<feature type="domain" description="RNA polymerase sigma-70" evidence="6">
    <location>
        <begin position="56"/>
        <end position="69"/>
    </location>
</feature>
<dbReference type="CDD" id="cd06171">
    <property type="entry name" value="Sigma70_r4"/>
    <property type="match status" value="1"/>
</dbReference>
<dbReference type="Gene3D" id="1.10.1740.10">
    <property type="match status" value="1"/>
</dbReference>
<dbReference type="SUPFAM" id="SSF88946">
    <property type="entry name" value="Sigma2 domain of RNA polymerase sigma factors"/>
    <property type="match status" value="1"/>
</dbReference>
<keyword evidence="4 5" id="KW-0804">Transcription</keyword>
<dbReference type="Proteomes" id="UP000051017">
    <property type="component" value="Unassembled WGS sequence"/>
</dbReference>
<dbReference type="InterPro" id="IPR007624">
    <property type="entry name" value="RNA_pol_sigma70_r3"/>
</dbReference>
<comment type="caution">
    <text evidence="8">The sequence shown here is derived from an EMBL/GenBank/DDBJ whole genome shotgun (WGS) entry which is preliminary data.</text>
</comment>
<dbReference type="GO" id="GO:0016987">
    <property type="term" value="F:sigma factor activity"/>
    <property type="evidence" value="ECO:0007669"/>
    <property type="project" value="UniProtKB-KW"/>
</dbReference>
<dbReference type="PIRSF" id="PIRSF000770">
    <property type="entry name" value="RNA_pol_sigma-SigE/K"/>
    <property type="match status" value="1"/>
</dbReference>
<dbReference type="PROSITE" id="PS00715">
    <property type="entry name" value="SIGMA70_1"/>
    <property type="match status" value="1"/>
</dbReference>
<comment type="similarity">
    <text evidence="5">Belongs to the sigma-70 factor family.</text>
</comment>
<feature type="domain" description="RNA polymerase sigma-70" evidence="7">
    <location>
        <begin position="218"/>
        <end position="244"/>
    </location>
</feature>
<protein>
    <recommendedName>
        <fullName evidence="5">RNA polymerase sigma factor</fullName>
    </recommendedName>
</protein>
<reference evidence="8 9" key="1">
    <citation type="submission" date="2015-10" db="EMBL/GenBank/DDBJ databases">
        <title>Metagenome-Assembled Genomes uncover a global brackish microbiome.</title>
        <authorList>
            <person name="Hugerth L.W."/>
            <person name="Larsson J."/>
            <person name="Alneberg J."/>
            <person name="Lindh M.V."/>
            <person name="Legrand C."/>
            <person name="Pinhassi J."/>
            <person name="Andersson A.F."/>
        </authorList>
    </citation>
    <scope>NUCLEOTIDE SEQUENCE [LARGE SCALE GENOMIC DNA]</scope>
    <source>
        <strain evidence="8">BACL6 MAG-120924-bin43</strain>
    </source>
</reference>
<dbReference type="InterPro" id="IPR007627">
    <property type="entry name" value="RNA_pol_sigma70_r2"/>
</dbReference>
<dbReference type="EMBL" id="LIBJ01000024">
    <property type="protein sequence ID" value="KRO49274.1"/>
    <property type="molecule type" value="Genomic_DNA"/>
</dbReference>
<dbReference type="InterPro" id="IPR013324">
    <property type="entry name" value="RNA_pol_sigma_r3/r4-like"/>
</dbReference>
<evidence type="ECO:0000256" key="4">
    <source>
        <dbReference type="ARBA" id="ARBA00023163"/>
    </source>
</evidence>
<sequence>MNALPVRLSVDQAWRQWHDDKDAVAREWLLVHYASLIKFVAGRLAAGLPKRVDTGDLISAGVFGLMNAIDRYDPMQGAKFETYAIPRIRGAILDSLRALDWVPRSVRSHSRSIQDAISQLEHELQRSPSDEEIMAKLQITEAEYHKRLTDIAAGSVGPLDHIVAENTSPSTHTDTYKATAPDAVVEADELRKVMRQEIKKLPERERTVLVLYYDENLTLSEIGDVLGVTESRVSQIHTKAVLQLRSRLHAAELD</sequence>
<dbReference type="InterPro" id="IPR007630">
    <property type="entry name" value="RNA_pol_sigma70_r4"/>
</dbReference>
<dbReference type="PANTHER" id="PTHR30385:SF7">
    <property type="entry name" value="RNA POLYMERASE SIGMA FACTOR FLIA"/>
    <property type="match status" value="1"/>
</dbReference>
<evidence type="ECO:0000259" key="6">
    <source>
        <dbReference type="PROSITE" id="PS00715"/>
    </source>
</evidence>
<dbReference type="Pfam" id="PF04545">
    <property type="entry name" value="Sigma70_r4"/>
    <property type="match status" value="1"/>
</dbReference>
<dbReference type="GO" id="GO:0003899">
    <property type="term" value="F:DNA-directed RNA polymerase activity"/>
    <property type="evidence" value="ECO:0007669"/>
    <property type="project" value="InterPro"/>
</dbReference>
<dbReference type="InterPro" id="IPR014284">
    <property type="entry name" value="RNA_pol_sigma-70_dom"/>
</dbReference>
<dbReference type="SUPFAM" id="SSF88659">
    <property type="entry name" value="Sigma3 and sigma4 domains of RNA polymerase sigma factors"/>
    <property type="match status" value="2"/>
</dbReference>
<dbReference type="NCBIfam" id="TIGR02937">
    <property type="entry name" value="sigma70-ECF"/>
    <property type="match status" value="1"/>
</dbReference>
<gene>
    <name evidence="8" type="ORF">ABR75_02750</name>
</gene>
<dbReference type="GO" id="GO:0003677">
    <property type="term" value="F:DNA binding"/>
    <property type="evidence" value="ECO:0007669"/>
    <property type="project" value="UniProtKB-KW"/>
</dbReference>
<dbReference type="PRINTS" id="PR00046">
    <property type="entry name" value="SIGMA70FCT"/>
</dbReference>
<dbReference type="Pfam" id="PF04539">
    <property type="entry name" value="Sigma70_r3"/>
    <property type="match status" value="1"/>
</dbReference>
<evidence type="ECO:0000256" key="5">
    <source>
        <dbReference type="RuleBase" id="RU362124"/>
    </source>
</evidence>
<dbReference type="PANTHER" id="PTHR30385">
    <property type="entry name" value="SIGMA FACTOR F FLAGELLAR"/>
    <property type="match status" value="1"/>
</dbReference>
<proteinExistence type="inferred from homology"/>
<organism evidence="8 9">
    <name type="scientific">Acidimicrobiia bacterium BACL6 MAG-120924-bin43</name>
    <dbReference type="NCBI Taxonomy" id="1655583"/>
    <lineage>
        <taxon>Bacteria</taxon>
        <taxon>Bacillati</taxon>
        <taxon>Actinomycetota</taxon>
        <taxon>Acidimicrobiia</taxon>
        <taxon>acIV cluster</taxon>
    </lineage>
</organism>
<evidence type="ECO:0000259" key="7">
    <source>
        <dbReference type="PROSITE" id="PS00716"/>
    </source>
</evidence>
<dbReference type="PROSITE" id="PS00716">
    <property type="entry name" value="SIGMA70_2"/>
    <property type="match status" value="1"/>
</dbReference>
<dbReference type="AlphaFoldDB" id="A0A0R2QMY1"/>
<dbReference type="NCBIfam" id="TIGR02479">
    <property type="entry name" value="FliA_WhiG"/>
    <property type="match status" value="1"/>
</dbReference>
<keyword evidence="2 5" id="KW-0731">Sigma factor</keyword>
<dbReference type="Gene3D" id="1.20.140.160">
    <property type="match status" value="1"/>
</dbReference>
<dbReference type="GO" id="GO:0006352">
    <property type="term" value="P:DNA-templated transcription initiation"/>
    <property type="evidence" value="ECO:0007669"/>
    <property type="project" value="InterPro"/>
</dbReference>
<name>A0A0R2QMY1_9ACTN</name>
<evidence type="ECO:0000256" key="3">
    <source>
        <dbReference type="ARBA" id="ARBA00023125"/>
    </source>
</evidence>
<evidence type="ECO:0000313" key="8">
    <source>
        <dbReference type="EMBL" id="KRO49274.1"/>
    </source>
</evidence>
<dbReference type="NCBIfam" id="NF005413">
    <property type="entry name" value="PRK06986.1"/>
    <property type="match status" value="1"/>
</dbReference>
<dbReference type="InterPro" id="IPR012845">
    <property type="entry name" value="RNA_pol_sigma_FliA_WhiG"/>
</dbReference>
<evidence type="ECO:0000256" key="1">
    <source>
        <dbReference type="ARBA" id="ARBA00023015"/>
    </source>
</evidence>